<name>A0A1X7P899_9HYPH</name>
<dbReference type="GO" id="GO:0003677">
    <property type="term" value="F:DNA binding"/>
    <property type="evidence" value="ECO:0007669"/>
    <property type="project" value="TreeGrafter"/>
</dbReference>
<evidence type="ECO:0000256" key="4">
    <source>
        <dbReference type="ARBA" id="ARBA00022630"/>
    </source>
</evidence>
<evidence type="ECO:0000256" key="8">
    <source>
        <dbReference type="PIRSR" id="PIRSR602081-1"/>
    </source>
</evidence>
<feature type="binding site" evidence="8">
    <location>
        <position position="233"/>
    </location>
    <ligand>
        <name>FAD</name>
        <dbReference type="ChEBI" id="CHEBI:57692"/>
    </ligand>
</feature>
<comment type="cofactor">
    <cofactor evidence="8">
        <name>FAD</name>
        <dbReference type="ChEBI" id="CHEBI:57692"/>
    </cofactor>
    <text evidence="8">Binds 1 FAD per subunit.</text>
</comment>
<feature type="domain" description="Photolyase/cryptochrome alpha/beta" evidence="11">
    <location>
        <begin position="10"/>
        <end position="139"/>
    </location>
</feature>
<reference evidence="12 13" key="1">
    <citation type="submission" date="2017-04" db="EMBL/GenBank/DDBJ databases">
        <authorList>
            <person name="Afonso C.L."/>
            <person name="Miller P.J."/>
            <person name="Scott M.A."/>
            <person name="Spackman E."/>
            <person name="Goraichik I."/>
            <person name="Dimitrov K.M."/>
            <person name="Suarez D.L."/>
            <person name="Swayne D.E."/>
        </authorList>
    </citation>
    <scope>NUCLEOTIDE SEQUENCE [LARGE SCALE GENOMIC DNA]</scope>
    <source>
        <strain evidence="12 13">B5P</strain>
    </source>
</reference>
<dbReference type="AlphaFoldDB" id="A0A1X7P899"/>
<dbReference type="OrthoDB" id="9772484at2"/>
<keyword evidence="13" id="KW-1185">Reference proteome</keyword>
<evidence type="ECO:0000259" key="11">
    <source>
        <dbReference type="PROSITE" id="PS51645"/>
    </source>
</evidence>
<dbReference type="FunFam" id="1.10.579.10:FF:000003">
    <property type="entry name" value="Deoxyribodipyrimidine photo-lyase"/>
    <property type="match status" value="1"/>
</dbReference>
<evidence type="ECO:0000256" key="5">
    <source>
        <dbReference type="ARBA" id="ARBA00022827"/>
    </source>
</evidence>
<dbReference type="GO" id="GO:0000719">
    <property type="term" value="P:photoreactive repair"/>
    <property type="evidence" value="ECO:0007669"/>
    <property type="project" value="UniProtKB-ARBA"/>
</dbReference>
<accession>A0A1X7P899</accession>
<protein>
    <recommendedName>
        <fullName evidence="3">Deoxyribodipyrimidine photo-lyase</fullName>
        <ecNumber evidence="2">4.1.99.3</ecNumber>
    </recommendedName>
</protein>
<dbReference type="Pfam" id="PF00875">
    <property type="entry name" value="DNA_photolyase"/>
    <property type="match status" value="1"/>
</dbReference>
<dbReference type="InterPro" id="IPR005101">
    <property type="entry name" value="Cryptochr/Photolyase_FAD-bd"/>
</dbReference>
<dbReference type="EC" id="4.1.99.3" evidence="2"/>
<feature type="binding site" evidence="8">
    <location>
        <position position="281"/>
    </location>
    <ligand>
        <name>FAD</name>
        <dbReference type="ChEBI" id="CHEBI:57692"/>
    </ligand>
</feature>
<comment type="catalytic activity">
    <reaction evidence="7">
        <text>cyclobutadipyrimidine (in DNA) = 2 pyrimidine residues (in DNA).</text>
        <dbReference type="EC" id="4.1.99.3"/>
    </reaction>
</comment>
<evidence type="ECO:0000256" key="2">
    <source>
        <dbReference type="ARBA" id="ARBA00013149"/>
    </source>
</evidence>
<dbReference type="InterPro" id="IPR014729">
    <property type="entry name" value="Rossmann-like_a/b/a_fold"/>
</dbReference>
<dbReference type="InterPro" id="IPR036155">
    <property type="entry name" value="Crypto/Photolyase_N_sf"/>
</dbReference>
<dbReference type="InterPro" id="IPR006050">
    <property type="entry name" value="DNA_photolyase_N"/>
</dbReference>
<dbReference type="SUPFAM" id="SSF52425">
    <property type="entry name" value="Cryptochrome/photolyase, N-terminal domain"/>
    <property type="match status" value="1"/>
</dbReference>
<dbReference type="GO" id="GO:0003904">
    <property type="term" value="F:deoxyribodipyrimidine photo-lyase activity"/>
    <property type="evidence" value="ECO:0007669"/>
    <property type="project" value="UniProtKB-EC"/>
</dbReference>
<dbReference type="PROSITE" id="PS51645">
    <property type="entry name" value="PHR_CRY_ALPHA_BETA"/>
    <property type="match status" value="1"/>
</dbReference>
<dbReference type="RefSeq" id="WP_085465304.1">
    <property type="nucleotide sequence ID" value="NZ_FXBL01000004.1"/>
</dbReference>
<dbReference type="PRINTS" id="PR00147">
    <property type="entry name" value="DNAPHOTLYASE"/>
</dbReference>
<dbReference type="PROSITE" id="PS00691">
    <property type="entry name" value="DNA_PHOTOLYASES_1_2"/>
    <property type="match status" value="1"/>
</dbReference>
<keyword evidence="4 8" id="KW-0285">Flavoprotein</keyword>
<dbReference type="PANTHER" id="PTHR11455">
    <property type="entry name" value="CRYPTOCHROME"/>
    <property type="match status" value="1"/>
</dbReference>
<evidence type="ECO:0000256" key="9">
    <source>
        <dbReference type="PIRSR" id="PIRSR602081-2"/>
    </source>
</evidence>
<organism evidence="12 13">
    <name type="scientific">Mesorhizobium australicum</name>
    <dbReference type="NCBI Taxonomy" id="536018"/>
    <lineage>
        <taxon>Bacteria</taxon>
        <taxon>Pseudomonadati</taxon>
        <taxon>Pseudomonadota</taxon>
        <taxon>Alphaproteobacteria</taxon>
        <taxon>Hyphomicrobiales</taxon>
        <taxon>Phyllobacteriaceae</taxon>
        <taxon>Mesorhizobium</taxon>
    </lineage>
</organism>
<comment type="cofactor">
    <cofactor evidence="1">
        <name>(6R)-5,10-methylene-5,6,7,8-tetrahydrofolate</name>
        <dbReference type="ChEBI" id="CHEBI:15636"/>
    </cofactor>
</comment>
<dbReference type="Gene3D" id="1.10.579.10">
    <property type="entry name" value="DNA Cyclobutane Dipyrimidine Photolyase, subunit A, domain 3"/>
    <property type="match status" value="1"/>
</dbReference>
<feature type="binding site" evidence="8">
    <location>
        <begin position="245"/>
        <end position="249"/>
    </location>
    <ligand>
        <name>FAD</name>
        <dbReference type="ChEBI" id="CHEBI:57692"/>
    </ligand>
</feature>
<dbReference type="Gene3D" id="3.40.50.620">
    <property type="entry name" value="HUPs"/>
    <property type="match status" value="1"/>
</dbReference>
<keyword evidence="5 8" id="KW-0274">FAD</keyword>
<evidence type="ECO:0000313" key="13">
    <source>
        <dbReference type="Proteomes" id="UP000193083"/>
    </source>
</evidence>
<keyword evidence="6 10" id="KW-0157">Chromophore</keyword>
<evidence type="ECO:0000256" key="1">
    <source>
        <dbReference type="ARBA" id="ARBA00001932"/>
    </source>
</evidence>
<evidence type="ECO:0000256" key="6">
    <source>
        <dbReference type="ARBA" id="ARBA00022991"/>
    </source>
</evidence>
<feature type="site" description="Electron transfer via tryptophanyl radical" evidence="9">
    <location>
        <position position="368"/>
    </location>
</feature>
<dbReference type="EMBL" id="FXBL01000004">
    <property type="protein sequence ID" value="SMH47274.1"/>
    <property type="molecule type" value="Genomic_DNA"/>
</dbReference>
<proteinExistence type="inferred from homology"/>
<dbReference type="GO" id="GO:0009416">
    <property type="term" value="P:response to light stimulus"/>
    <property type="evidence" value="ECO:0007669"/>
    <property type="project" value="TreeGrafter"/>
</dbReference>
<dbReference type="InterPro" id="IPR002081">
    <property type="entry name" value="Cryptochrome/DNA_photolyase_1"/>
</dbReference>
<dbReference type="InterPro" id="IPR036134">
    <property type="entry name" value="Crypto/Photolyase_FAD-like_sf"/>
</dbReference>
<dbReference type="PROSITE" id="PS00394">
    <property type="entry name" value="DNA_PHOTOLYASES_1_1"/>
    <property type="match status" value="1"/>
</dbReference>
<evidence type="ECO:0000256" key="3">
    <source>
        <dbReference type="ARBA" id="ARBA00014046"/>
    </source>
</evidence>
<keyword evidence="12" id="KW-0456">Lyase</keyword>
<dbReference type="SUPFAM" id="SSF48173">
    <property type="entry name" value="Cryptochrome/photolyase FAD-binding domain"/>
    <property type="match status" value="1"/>
</dbReference>
<evidence type="ECO:0000256" key="7">
    <source>
        <dbReference type="ARBA" id="ARBA00033999"/>
    </source>
</evidence>
<dbReference type="InterPro" id="IPR018394">
    <property type="entry name" value="DNA_photolyase_1_CS_C"/>
</dbReference>
<dbReference type="Gene3D" id="1.25.40.80">
    <property type="match status" value="1"/>
</dbReference>
<evidence type="ECO:0000313" key="12">
    <source>
        <dbReference type="EMBL" id="SMH47274.1"/>
    </source>
</evidence>
<dbReference type="Proteomes" id="UP000193083">
    <property type="component" value="Unassembled WGS sequence"/>
</dbReference>
<feature type="site" description="Electron transfer via tryptophanyl radical" evidence="9">
    <location>
        <position position="391"/>
    </location>
</feature>
<sequence>MNSRTETHAKPALVLFRNDLRVGDNGALSAAAATHKPLIAVYILDEESEGVRQPGAASRWWLRNSLETLVQRLDKLGARMVLRRDRMRSAVTDLLDESGADAVFWNRRYDQGGSAGDARLKQELRERGLRVESFDGHLLHEPSRLVTRAGGFYKVFTPFWQALSGGTEPRDPVDAPEKLNGYSGKIASQHINELLPLPTSPDWAGGLRESWTPGEEGAHACLENFLSGGLDAYADGRDFPGRETTSRLSPHLAHGEITPHQILAALRERARKASSSDIAKFRKEIGWREFCYHLLFHNRRLHEKNFQPTFDNFPWVTDQSALRAWQRGQTGYPIVDAGMRELWRTGTMHNRVRMIAASFLTKHLLIDWREGERWFWDTLVDADPASNPANWQWVAGSGADAAPYFRIFNPVLQGEKFDPDGQYVRRWIPELAGLPNRVLHRPWEAAASVLDTAGVTLGKTYPWPVVDHAKARQRALAAYSRMRGEG</sequence>
<dbReference type="GO" id="GO:0071949">
    <property type="term" value="F:FAD binding"/>
    <property type="evidence" value="ECO:0007669"/>
    <property type="project" value="TreeGrafter"/>
</dbReference>
<comment type="similarity">
    <text evidence="10">Belongs to the DNA photolyase family.</text>
</comment>
<evidence type="ECO:0000256" key="10">
    <source>
        <dbReference type="RuleBase" id="RU004182"/>
    </source>
</evidence>
<dbReference type="PANTHER" id="PTHR11455:SF9">
    <property type="entry name" value="CRYPTOCHROME CIRCADIAN CLOCK 5 ISOFORM X1"/>
    <property type="match status" value="1"/>
</dbReference>
<feature type="binding site" evidence="8">
    <location>
        <begin position="381"/>
        <end position="383"/>
    </location>
    <ligand>
        <name>FAD</name>
        <dbReference type="ChEBI" id="CHEBI:57692"/>
    </ligand>
</feature>
<dbReference type="Pfam" id="PF03441">
    <property type="entry name" value="FAD_binding_7"/>
    <property type="match status" value="1"/>
</dbReference>
<feature type="site" description="Electron transfer via tryptophanyl radical" evidence="9">
    <location>
        <position position="315"/>
    </location>
</feature>
<gene>
    <name evidence="12" type="ORF">SAMN02982922_3488</name>
</gene>